<evidence type="ECO:0000313" key="3">
    <source>
        <dbReference type="Proteomes" id="UP000509448"/>
    </source>
</evidence>
<dbReference type="Pfam" id="PF00483">
    <property type="entry name" value="NTP_transferase"/>
    <property type="match status" value="1"/>
</dbReference>
<dbReference type="OrthoDB" id="15372at2157"/>
<evidence type="ECO:0000259" key="1">
    <source>
        <dbReference type="Pfam" id="PF00483"/>
    </source>
</evidence>
<dbReference type="InterPro" id="IPR029044">
    <property type="entry name" value="Nucleotide-diphossugar_trans"/>
</dbReference>
<dbReference type="SUPFAM" id="SSF53448">
    <property type="entry name" value="Nucleotide-diphospho-sugar transferases"/>
    <property type="match status" value="1"/>
</dbReference>
<dbReference type="InterPro" id="IPR005835">
    <property type="entry name" value="NTP_transferase_dom"/>
</dbReference>
<accession>A0A4P2VPD8</accession>
<keyword evidence="2" id="KW-0808">Transferase</keyword>
<dbReference type="Proteomes" id="UP000509448">
    <property type="component" value="Chromosome"/>
</dbReference>
<dbReference type="PANTHER" id="PTHR22572">
    <property type="entry name" value="SUGAR-1-PHOSPHATE GUANYL TRANSFERASE"/>
    <property type="match status" value="1"/>
</dbReference>
<dbReference type="AlphaFoldDB" id="A0A4P2VPD8"/>
<sequence>MRVLIMAGGLGTRLRPVIGDSVPKPMVDVNGRPFLEWLLLLLRERGFREFVISVGYRREAIMGRLGDGSSLGVRIEYSVEEEPLGTGGALRRAMPLLRGEDFLLVNGDTYVDVEVRDLVEFHESRRALATIGLVEVSSPVKGGFVDLGADGMIRAFREGVGTGLMNAGIMVLGQGIRGFLPGAERFSLEADLLPSLAGRGLLSGVILRGRIIDIGTPEGYALAREVIGR</sequence>
<dbReference type="GeneID" id="55585201"/>
<dbReference type="Gene3D" id="3.90.550.10">
    <property type="entry name" value="Spore Coat Polysaccharide Biosynthesis Protein SpsA, Chain A"/>
    <property type="match status" value="1"/>
</dbReference>
<evidence type="ECO:0000313" key="2">
    <source>
        <dbReference type="EMBL" id="BBE42778.1"/>
    </source>
</evidence>
<dbReference type="KEGG" id="ccai:NAS2_1391"/>
<dbReference type="GO" id="GO:0016740">
    <property type="term" value="F:transferase activity"/>
    <property type="evidence" value="ECO:0007669"/>
    <property type="project" value="UniProtKB-KW"/>
</dbReference>
<dbReference type="InterPro" id="IPR050486">
    <property type="entry name" value="Mannose-1P_guanyltransferase"/>
</dbReference>
<organism evidence="2 3">
    <name type="scientific">Conexivisphaera calida</name>
    <dbReference type="NCBI Taxonomy" id="1874277"/>
    <lineage>
        <taxon>Archaea</taxon>
        <taxon>Nitrososphaerota</taxon>
        <taxon>Conexivisphaeria</taxon>
        <taxon>Conexivisphaerales</taxon>
        <taxon>Conexivisphaeraceae</taxon>
        <taxon>Conexivisphaera</taxon>
    </lineage>
</organism>
<dbReference type="RefSeq" id="WP_174448974.1">
    <property type="nucleotide sequence ID" value="NZ_AP018732.1"/>
</dbReference>
<feature type="domain" description="Nucleotidyl transferase" evidence="1">
    <location>
        <begin position="4"/>
        <end position="158"/>
    </location>
</feature>
<name>A0A4P2VPD8_9ARCH</name>
<keyword evidence="3" id="KW-1185">Reference proteome</keyword>
<protein>
    <submittedName>
        <fullName evidence="2">Nucleotidyl transferase possibly involved in threonylcarbamoyladenosine formation</fullName>
    </submittedName>
</protein>
<gene>
    <name evidence="2" type="ORF">NAS2_1391</name>
</gene>
<proteinExistence type="predicted"/>
<reference evidence="2 3" key="1">
    <citation type="journal article" date="2019" name="ISME J.">
        <title>Isolation and characterization of a thermophilic sulfur- and iron-reducing thaumarchaeote from a terrestrial acidic hot spring.</title>
        <authorList>
            <person name="Kato S."/>
            <person name="Itoh T."/>
            <person name="Yuki M."/>
            <person name="Nagamori M."/>
            <person name="Ohnishi M."/>
            <person name="Uematsu K."/>
            <person name="Suzuki K."/>
            <person name="Takashina T."/>
            <person name="Ohkuma M."/>
        </authorList>
    </citation>
    <scope>NUCLEOTIDE SEQUENCE [LARGE SCALE GENOMIC DNA]</scope>
    <source>
        <strain evidence="2 3">NAS-02</strain>
    </source>
</reference>
<dbReference type="EMBL" id="AP018732">
    <property type="protein sequence ID" value="BBE42778.1"/>
    <property type="molecule type" value="Genomic_DNA"/>
</dbReference>